<sequence length="449" mass="49607">MKRTLALLTSLLMVLVMAAGCSTSEPAAGAGNEMKPKEGAPSATGPDKNKKVTLRFATNWVGTSPMTKIVKDTLDQFKKDYPNVTIEVEESPGNDHITKIKLDAVSDRVPDFFNYWRLDPGFGLDEVARAGKVADLSEWVKSDPFFKDLFDESAWKTASLDGKTYGIPGTMFYTAIYANKEVFDKAGVPIPATWDEWLSAVKSLKAKGVMPFGISVKGDSQGVRAFDYVFSNYLGNDKVRDMILGKEPFNTPETLKAAQMVKELLIGNLPEDAIAIANDVAVSKYLNTGKAALFIDNSSAINSIKPEIQEKLVALKFPLIPGGAQKTQNFEKDLTQLFYMGSKAWNDKDKRPYLEELLKRFASREQAKIYAEVGQQTVPQLSMNIDPAKYGRLATDGLKNAQSAPGNKWLPSYMSPDQRAKFEPLISAYLGGEGTPEQFVQEMDKIFKK</sequence>
<dbReference type="InterPro" id="IPR006059">
    <property type="entry name" value="SBP"/>
</dbReference>
<protein>
    <submittedName>
        <fullName evidence="3">Extracellular solute-binding protein</fullName>
    </submittedName>
</protein>
<evidence type="ECO:0000256" key="2">
    <source>
        <dbReference type="SAM" id="SignalP"/>
    </source>
</evidence>
<accession>A0ABT2U8G8</accession>
<gene>
    <name evidence="3" type="ORF">OB236_02170</name>
</gene>
<keyword evidence="2" id="KW-0732">Signal</keyword>
<dbReference type="PANTHER" id="PTHR43649">
    <property type="entry name" value="ARABINOSE-BINDING PROTEIN-RELATED"/>
    <property type="match status" value="1"/>
</dbReference>
<keyword evidence="4" id="KW-1185">Reference proteome</keyword>
<dbReference type="Pfam" id="PF01547">
    <property type="entry name" value="SBP_bac_1"/>
    <property type="match status" value="1"/>
</dbReference>
<proteinExistence type="predicted"/>
<feature type="chain" id="PRO_5047293895" evidence="2">
    <location>
        <begin position="19"/>
        <end position="449"/>
    </location>
</feature>
<feature type="signal peptide" evidence="2">
    <location>
        <begin position="1"/>
        <end position="18"/>
    </location>
</feature>
<dbReference type="SUPFAM" id="SSF53850">
    <property type="entry name" value="Periplasmic binding protein-like II"/>
    <property type="match status" value="1"/>
</dbReference>
<evidence type="ECO:0000256" key="1">
    <source>
        <dbReference type="SAM" id="MobiDB-lite"/>
    </source>
</evidence>
<dbReference type="EMBL" id="JAOQIO010000007">
    <property type="protein sequence ID" value="MCU6790924.1"/>
    <property type="molecule type" value="Genomic_DNA"/>
</dbReference>
<reference evidence="3 4" key="1">
    <citation type="submission" date="2022-09" db="EMBL/GenBank/DDBJ databases">
        <authorList>
            <person name="Han X.L."/>
            <person name="Wang Q."/>
            <person name="Lu T."/>
        </authorList>
    </citation>
    <scope>NUCLEOTIDE SEQUENCE [LARGE SCALE GENOMIC DNA]</scope>
    <source>
        <strain evidence="3 4">WQ 127069</strain>
    </source>
</reference>
<dbReference type="RefSeq" id="WP_262682471.1">
    <property type="nucleotide sequence ID" value="NZ_JAOQIO010000007.1"/>
</dbReference>
<dbReference type="Gene3D" id="3.40.190.10">
    <property type="entry name" value="Periplasmic binding protein-like II"/>
    <property type="match status" value="2"/>
</dbReference>
<feature type="region of interest" description="Disordered" evidence="1">
    <location>
        <begin position="25"/>
        <end position="49"/>
    </location>
</feature>
<dbReference type="InterPro" id="IPR050490">
    <property type="entry name" value="Bact_solute-bd_prot1"/>
</dbReference>
<evidence type="ECO:0000313" key="4">
    <source>
        <dbReference type="Proteomes" id="UP001652445"/>
    </source>
</evidence>
<dbReference type="Proteomes" id="UP001652445">
    <property type="component" value="Unassembled WGS sequence"/>
</dbReference>
<name>A0ABT2U8G8_9BACL</name>
<dbReference type="PROSITE" id="PS51257">
    <property type="entry name" value="PROKAR_LIPOPROTEIN"/>
    <property type="match status" value="1"/>
</dbReference>
<evidence type="ECO:0000313" key="3">
    <source>
        <dbReference type="EMBL" id="MCU6790924.1"/>
    </source>
</evidence>
<comment type="caution">
    <text evidence="3">The sequence shown here is derived from an EMBL/GenBank/DDBJ whole genome shotgun (WGS) entry which is preliminary data.</text>
</comment>
<organism evidence="3 4">
    <name type="scientific">Paenibacillus baimaensis</name>
    <dbReference type="NCBI Taxonomy" id="2982185"/>
    <lineage>
        <taxon>Bacteria</taxon>
        <taxon>Bacillati</taxon>
        <taxon>Bacillota</taxon>
        <taxon>Bacilli</taxon>
        <taxon>Bacillales</taxon>
        <taxon>Paenibacillaceae</taxon>
        <taxon>Paenibacillus</taxon>
    </lineage>
</organism>